<reference evidence="1 2" key="1">
    <citation type="submission" date="2015-01" db="EMBL/GenBank/DDBJ databases">
        <title>Lifestyle Evolution in Cyanobacterial Symbionts of Sponges.</title>
        <authorList>
            <person name="Burgsdorf I."/>
            <person name="Slaby B.M."/>
            <person name="Handley K.M."/>
            <person name="Haber M."/>
            <person name="Blom J."/>
            <person name="Marshall C.W."/>
            <person name="Gilbert J.A."/>
            <person name="Hentschel U."/>
            <person name="Steindler L."/>
        </authorList>
    </citation>
    <scope>NUCLEOTIDE SEQUENCE [LARGE SCALE GENOMIC DNA]</scope>
    <source>
        <strain evidence="1">142</strain>
    </source>
</reference>
<evidence type="ECO:0008006" key="3">
    <source>
        <dbReference type="Google" id="ProtNLM"/>
    </source>
</evidence>
<dbReference type="AlphaFoldDB" id="A0A6N3X848"/>
<dbReference type="Proteomes" id="UP000035054">
    <property type="component" value="Unassembled WGS sequence"/>
</dbReference>
<dbReference type="EMBL" id="JXUO01000040">
    <property type="protein sequence ID" value="KKZ15254.1"/>
    <property type="molecule type" value="Genomic_DNA"/>
</dbReference>
<gene>
    <name evidence="1" type="ORF">TH68_01360</name>
</gene>
<evidence type="ECO:0000313" key="1">
    <source>
        <dbReference type="EMBL" id="KKZ15254.1"/>
    </source>
</evidence>
<name>A0A6N3X848_9SYNE</name>
<organism evidence="1 2">
    <name type="scientific">Candidatus Synechococcus spongiarum 142</name>
    <dbReference type="NCBI Taxonomy" id="1608213"/>
    <lineage>
        <taxon>Bacteria</taxon>
        <taxon>Bacillati</taxon>
        <taxon>Cyanobacteriota</taxon>
        <taxon>Cyanophyceae</taxon>
        <taxon>Synechococcales</taxon>
        <taxon>Synechococcaceae</taxon>
        <taxon>Synechococcus</taxon>
    </lineage>
</organism>
<evidence type="ECO:0000313" key="2">
    <source>
        <dbReference type="Proteomes" id="UP000035054"/>
    </source>
</evidence>
<proteinExistence type="predicted"/>
<protein>
    <recommendedName>
        <fullName evidence="3">Transposase DDE domain-containing protein</fullName>
    </recommendedName>
</protein>
<sequence>MPMVDKVLLHKRFGIKTLFEAFKSTMGLEPTRHHSPINDLIHILSCLAAYTLAQPKGKSGTVAIPNPMPTIPCNS</sequence>
<accession>A0A6N3X848</accession>
<comment type="caution">
    <text evidence="1">The sequence shown here is derived from an EMBL/GenBank/DDBJ whole genome shotgun (WGS) entry which is preliminary data.</text>
</comment>